<dbReference type="OrthoDB" id="341421at2759"/>
<dbReference type="SUPFAM" id="SSF82199">
    <property type="entry name" value="SET domain"/>
    <property type="match status" value="1"/>
</dbReference>
<dbReference type="AlphaFoldDB" id="A0A9N9MRU4"/>
<evidence type="ECO:0000259" key="1">
    <source>
        <dbReference type="Pfam" id="PF00856"/>
    </source>
</evidence>
<organism evidence="2 3">
    <name type="scientific">Ceutorhynchus assimilis</name>
    <name type="common">cabbage seed weevil</name>
    <dbReference type="NCBI Taxonomy" id="467358"/>
    <lineage>
        <taxon>Eukaryota</taxon>
        <taxon>Metazoa</taxon>
        <taxon>Ecdysozoa</taxon>
        <taxon>Arthropoda</taxon>
        <taxon>Hexapoda</taxon>
        <taxon>Insecta</taxon>
        <taxon>Pterygota</taxon>
        <taxon>Neoptera</taxon>
        <taxon>Endopterygota</taxon>
        <taxon>Coleoptera</taxon>
        <taxon>Polyphaga</taxon>
        <taxon>Cucujiformia</taxon>
        <taxon>Curculionidae</taxon>
        <taxon>Ceutorhynchinae</taxon>
        <taxon>Ceutorhynchus</taxon>
    </lineage>
</organism>
<evidence type="ECO:0000313" key="3">
    <source>
        <dbReference type="Proteomes" id="UP001152799"/>
    </source>
</evidence>
<evidence type="ECO:0000313" key="2">
    <source>
        <dbReference type="EMBL" id="CAG9768686.1"/>
    </source>
</evidence>
<dbReference type="EMBL" id="OU892281">
    <property type="protein sequence ID" value="CAG9768686.1"/>
    <property type="molecule type" value="Genomic_DNA"/>
</dbReference>
<accession>A0A9N9MRU4</accession>
<dbReference type="InterPro" id="IPR044429">
    <property type="entry name" value="SETD4_SET"/>
</dbReference>
<feature type="domain" description="SET" evidence="1">
    <location>
        <begin position="54"/>
        <end position="276"/>
    </location>
</feature>
<dbReference type="CDD" id="cd19177">
    <property type="entry name" value="SET_SETD4"/>
    <property type="match status" value="1"/>
</dbReference>
<reference evidence="2" key="1">
    <citation type="submission" date="2022-01" db="EMBL/GenBank/DDBJ databases">
        <authorList>
            <person name="King R."/>
        </authorList>
    </citation>
    <scope>NUCLEOTIDE SEQUENCE</scope>
</reference>
<dbReference type="InterPro" id="IPR050600">
    <property type="entry name" value="SETD3_SETD6_MTase"/>
</dbReference>
<protein>
    <recommendedName>
        <fullName evidence="1">SET domain-containing protein</fullName>
    </recommendedName>
</protein>
<dbReference type="Gene3D" id="3.90.1410.10">
    <property type="entry name" value="set domain protein methyltransferase, domain 1"/>
    <property type="match status" value="1"/>
</dbReference>
<sequence>MGRTKRKRNKSAREPININLGTDQESINLKQWLKTQNPFYDPLHLQLRNFSATGRGVSAKKSVQPSEVLLKIPFRLLITFDSIRKSELVDYFDVGQKPLTIHTLLAVFLVMEKHKGKKSKWKNYIESLPYPEPLLPWMCNDEEFYPDELKSCAVKLQQNFEESFKNLSLNLSVLCKCCKNSLNYLLDFDMFKWAYVLVNTRAVYIDADYLISNDNSHVSLLVDEPILALCPYLDLINHHYKARTKANVVNVDGEAFYQLITMTGFSKYEQIFISYGAHSNDKLFMEYGFFIPGNVFDFVKISFKEILEILKISLDERQYKAIKNYKFNANEVYINQNGPSFVLKAILFVGYYPEILNYGSFIFSNRFPSDFSSVILKGTRVLLNFKLEEYKSDVRRYEDNVDDFAKLMSNYLEYRVKYVQDLLLLLEENKLCF</sequence>
<gene>
    <name evidence="2" type="ORF">CEUTPL_LOCUS9211</name>
</gene>
<proteinExistence type="predicted"/>
<keyword evidence="3" id="KW-1185">Reference proteome</keyword>
<dbReference type="Pfam" id="PF00856">
    <property type="entry name" value="SET"/>
    <property type="match status" value="1"/>
</dbReference>
<dbReference type="InterPro" id="IPR001214">
    <property type="entry name" value="SET_dom"/>
</dbReference>
<dbReference type="Proteomes" id="UP001152799">
    <property type="component" value="Chromosome 5"/>
</dbReference>
<dbReference type="PANTHER" id="PTHR13271:SF151">
    <property type="entry name" value="SET DOMAIN-CONTAINING PROTEIN 4"/>
    <property type="match status" value="1"/>
</dbReference>
<dbReference type="GO" id="GO:0016279">
    <property type="term" value="F:protein-lysine N-methyltransferase activity"/>
    <property type="evidence" value="ECO:0007669"/>
    <property type="project" value="InterPro"/>
</dbReference>
<dbReference type="InterPro" id="IPR046341">
    <property type="entry name" value="SET_dom_sf"/>
</dbReference>
<dbReference type="PANTHER" id="PTHR13271">
    <property type="entry name" value="UNCHARACTERIZED PUTATIVE METHYLTRANSFERASE"/>
    <property type="match status" value="1"/>
</dbReference>
<name>A0A9N9MRU4_9CUCU</name>